<dbReference type="PANTHER" id="PTHR43677">
    <property type="entry name" value="SHORT-CHAIN DEHYDROGENASE/REDUCTASE"/>
    <property type="match status" value="1"/>
</dbReference>
<dbReference type="Gene3D" id="3.40.50.720">
    <property type="entry name" value="NAD(P)-binding Rossmann-like Domain"/>
    <property type="match status" value="1"/>
</dbReference>
<sequence>MISQYQGENGWTPLKYPGLCEKLLAKSQTVAGFFLVQYGHLWQEHLDRLFNLYSMGKLKVVVDPKKFIGLHSVADAVEHLHSGKSVGKVVVGVDPAFLPQVAKL</sequence>
<evidence type="ECO:0000313" key="1">
    <source>
        <dbReference type="EMBL" id="AFK35737.1"/>
    </source>
</evidence>
<dbReference type="Pfam" id="PF13602">
    <property type="entry name" value="ADH_zinc_N_2"/>
    <property type="match status" value="1"/>
</dbReference>
<dbReference type="GO" id="GO:0016491">
    <property type="term" value="F:oxidoreductase activity"/>
    <property type="evidence" value="ECO:0007669"/>
    <property type="project" value="TreeGrafter"/>
</dbReference>
<reference evidence="1" key="1">
    <citation type="submission" date="2012-05" db="EMBL/GenBank/DDBJ databases">
        <authorList>
            <person name="Krishnakumar V."/>
            <person name="Cheung F."/>
            <person name="Xiao Y."/>
            <person name="Chan A."/>
            <person name="Moskal W.A."/>
            <person name="Town C.D."/>
        </authorList>
    </citation>
    <scope>NUCLEOTIDE SEQUENCE</scope>
</reference>
<accession>I3S645</accession>
<dbReference type="InterPro" id="IPR051397">
    <property type="entry name" value="Zn-ADH-like_protein"/>
</dbReference>
<evidence type="ECO:0008006" key="2">
    <source>
        <dbReference type="Google" id="ProtNLM"/>
    </source>
</evidence>
<organism evidence="1">
    <name type="scientific">Lotus japonicus</name>
    <name type="common">Lotus corniculatus var. japonicus</name>
    <dbReference type="NCBI Taxonomy" id="34305"/>
    <lineage>
        <taxon>Eukaryota</taxon>
        <taxon>Viridiplantae</taxon>
        <taxon>Streptophyta</taxon>
        <taxon>Embryophyta</taxon>
        <taxon>Tracheophyta</taxon>
        <taxon>Spermatophyta</taxon>
        <taxon>Magnoliopsida</taxon>
        <taxon>eudicotyledons</taxon>
        <taxon>Gunneridae</taxon>
        <taxon>Pentapetalae</taxon>
        <taxon>rosids</taxon>
        <taxon>fabids</taxon>
        <taxon>Fabales</taxon>
        <taxon>Fabaceae</taxon>
        <taxon>Papilionoideae</taxon>
        <taxon>50 kb inversion clade</taxon>
        <taxon>NPAAA clade</taxon>
        <taxon>Hologalegina</taxon>
        <taxon>robinioid clade</taxon>
        <taxon>Loteae</taxon>
        <taxon>Lotus</taxon>
    </lineage>
</organism>
<proteinExistence type="evidence at transcript level"/>
<dbReference type="PANTHER" id="PTHR43677:SF3">
    <property type="entry name" value="PROSTAGLANDIN REDUCTASE 3"/>
    <property type="match status" value="1"/>
</dbReference>
<dbReference type="EMBL" id="BT135942">
    <property type="protein sequence ID" value="AFK35737.1"/>
    <property type="molecule type" value="mRNA"/>
</dbReference>
<protein>
    <recommendedName>
        <fullName evidence="2">Alcohol dehydrogenase-like C-terminal domain-containing protein</fullName>
    </recommendedName>
</protein>
<dbReference type="GO" id="GO:0005739">
    <property type="term" value="C:mitochondrion"/>
    <property type="evidence" value="ECO:0007669"/>
    <property type="project" value="TreeGrafter"/>
</dbReference>
<dbReference type="AlphaFoldDB" id="I3S645"/>
<dbReference type="Gene3D" id="3.90.180.10">
    <property type="entry name" value="Medium-chain alcohol dehydrogenases, catalytic domain"/>
    <property type="match status" value="1"/>
</dbReference>
<name>I3S645_LOTJA</name>